<dbReference type="EMBL" id="CCAG010007299">
    <property type="status" value="NOT_ANNOTATED_CDS"/>
    <property type="molecule type" value="Genomic_DNA"/>
</dbReference>
<dbReference type="EMBL" id="CCAG010007298">
    <property type="status" value="NOT_ANNOTATED_CDS"/>
    <property type="molecule type" value="Genomic_DNA"/>
</dbReference>
<dbReference type="PANTHER" id="PTHR11157">
    <property type="entry name" value="FATTY ACID ACYL TRANSFERASE-RELATED"/>
    <property type="match status" value="1"/>
</dbReference>
<keyword evidence="7 10" id="KW-0443">Lipid metabolism</keyword>
<dbReference type="Pfam" id="PF01151">
    <property type="entry name" value="ELO"/>
    <property type="match status" value="3"/>
</dbReference>
<feature type="transmembrane region" description="Helical" evidence="10">
    <location>
        <begin position="234"/>
        <end position="253"/>
    </location>
</feature>
<dbReference type="EC" id="2.3.1.199" evidence="10"/>
<keyword evidence="2 10" id="KW-0444">Lipid biosynthesis</keyword>
<feature type="transmembrane region" description="Helical" evidence="10">
    <location>
        <begin position="542"/>
        <end position="562"/>
    </location>
</feature>
<evidence type="ECO:0000313" key="11">
    <source>
        <dbReference type="EnsemblMetazoa" id="GMOY006243-PA"/>
    </source>
</evidence>
<dbReference type="GO" id="GO:0005789">
    <property type="term" value="C:endoplasmic reticulum membrane"/>
    <property type="evidence" value="ECO:0007669"/>
    <property type="project" value="TreeGrafter"/>
</dbReference>
<feature type="transmembrane region" description="Helical" evidence="10">
    <location>
        <begin position="168"/>
        <end position="188"/>
    </location>
</feature>
<feature type="transmembrane region" description="Helical" evidence="10">
    <location>
        <begin position="430"/>
        <end position="447"/>
    </location>
</feature>
<dbReference type="GO" id="GO:0030148">
    <property type="term" value="P:sphingolipid biosynthetic process"/>
    <property type="evidence" value="ECO:0007669"/>
    <property type="project" value="TreeGrafter"/>
</dbReference>
<feature type="transmembrane region" description="Helical" evidence="10">
    <location>
        <begin position="618"/>
        <end position="637"/>
    </location>
</feature>
<evidence type="ECO:0000256" key="8">
    <source>
        <dbReference type="ARBA" id="ARBA00023136"/>
    </source>
</evidence>
<dbReference type="InterPro" id="IPR030457">
    <property type="entry name" value="ELO_CS"/>
</dbReference>
<sequence length="749" mass="88088">MTGYMKVFNERYLTLSKGVDETIDSWFLMSSPGPVLTIVMIYLLFVLKIGPALMKNRKPYNLKTVMIVYNAFQVCYSIWMCRRSWRESRITDTLLSKKCEILRTREQSLDLYSGAWFYFFSKIIDLLDTTFFVLRKKQSQVSFLHVYHHTVTATFSWMYLKYAPGEQGVVIGILNSGVHIIMYFYYLVAAMGPQYQKFLWWKKYMTSIQLIQFVLIMIYMVTIALKGCNMPKTLTFFFIANTLVFLYLFGNFYRKTYRDSKAHHKATKAALRAASGLGCVPTKSFLDQGDQMKRLIDANNNNNYSRIDGWLFMSSPGPLLLLLITYLTFVLFIGPALMRTRKAFNLRRTLQVYNIIQIFYNLMMVVKALKQSYPIQSLLLDQCELKRSDDDMLQLADSGWIYIVCKIIDLLDTIFFILRKKQNQVTFLHVYHHTFMVLGSWIVLKYMDLREEFGLCYILNCSVHVIMYFYYLVAAMGPQYQKFLWWKKYMTSIQLDSRMDEWPLMASPAPISILLFAYLTFILFIGPLLMENRKAFTLRRTLQLYNIVQICFNAFMIVTLLCRKTYIIKNLFSSTCKVERSADEILYLSECAWHYVINKILDLFDTIFIVLRKKQSQVTFLHVYHHTIMVVLAWSLLKYADLSEEFAFGYMLNNSIHILMYFYYLVAALGPQYQRYLWWKKYITKMQLGQFALVLLYMAVIAMKGCGASLAMKTGLILNASVFFLLFANFYRKTYAKKDDSTEKSKKLN</sequence>
<feature type="transmembrane region" description="Helical" evidence="10">
    <location>
        <begin position="208"/>
        <end position="227"/>
    </location>
</feature>
<protein>
    <recommendedName>
        <fullName evidence="10">Elongation of very long chain fatty acids protein</fullName>
        <ecNumber evidence="10">2.3.1.199</ecNumber>
    </recommendedName>
    <alternativeName>
        <fullName evidence="10">Very-long-chain 3-oxoacyl-CoA synthase</fullName>
    </alternativeName>
</protein>
<name>A0A1B0FQK1_GLOMM</name>
<feature type="transmembrane region" description="Helical" evidence="10">
    <location>
        <begin position="716"/>
        <end position="731"/>
    </location>
</feature>
<evidence type="ECO:0000256" key="10">
    <source>
        <dbReference type="RuleBase" id="RU361115"/>
    </source>
</evidence>
<evidence type="ECO:0000256" key="4">
    <source>
        <dbReference type="ARBA" id="ARBA00022692"/>
    </source>
</evidence>
<comment type="catalytic activity">
    <reaction evidence="10">
        <text>a very-long-chain acyl-CoA + malonyl-CoA + H(+) = a very-long-chain 3-oxoacyl-CoA + CO2 + CoA</text>
        <dbReference type="Rhea" id="RHEA:32727"/>
        <dbReference type="ChEBI" id="CHEBI:15378"/>
        <dbReference type="ChEBI" id="CHEBI:16526"/>
        <dbReference type="ChEBI" id="CHEBI:57287"/>
        <dbReference type="ChEBI" id="CHEBI:57384"/>
        <dbReference type="ChEBI" id="CHEBI:90725"/>
        <dbReference type="ChEBI" id="CHEBI:90736"/>
        <dbReference type="EC" id="2.3.1.199"/>
    </reaction>
</comment>
<feature type="transmembrane region" description="Helical" evidence="10">
    <location>
        <begin position="350"/>
        <end position="369"/>
    </location>
</feature>
<dbReference type="GO" id="GO:0019367">
    <property type="term" value="P:fatty acid elongation, saturated fatty acid"/>
    <property type="evidence" value="ECO:0007669"/>
    <property type="project" value="TreeGrafter"/>
</dbReference>
<feature type="transmembrane region" description="Helical" evidence="10">
    <location>
        <begin position="399"/>
        <end position="418"/>
    </location>
</feature>
<evidence type="ECO:0000256" key="6">
    <source>
        <dbReference type="ARBA" id="ARBA00022989"/>
    </source>
</evidence>
<feature type="transmembrane region" description="Helical" evidence="10">
    <location>
        <begin position="509"/>
        <end position="530"/>
    </location>
</feature>
<dbReference type="GO" id="GO:0034626">
    <property type="term" value="P:fatty acid elongation, polyunsaturated fatty acid"/>
    <property type="evidence" value="ECO:0007669"/>
    <property type="project" value="TreeGrafter"/>
</dbReference>
<comment type="caution">
    <text evidence="10">Lacks conserved residue(s) required for the propagation of feature annotation.</text>
</comment>
<dbReference type="GO" id="GO:0042761">
    <property type="term" value="P:very long-chain fatty acid biosynthetic process"/>
    <property type="evidence" value="ECO:0007669"/>
    <property type="project" value="TreeGrafter"/>
</dbReference>
<evidence type="ECO:0000256" key="5">
    <source>
        <dbReference type="ARBA" id="ARBA00022832"/>
    </source>
</evidence>
<proteinExistence type="inferred from homology"/>
<feature type="transmembrane region" description="Helical" evidence="10">
    <location>
        <begin position="319"/>
        <end position="338"/>
    </location>
</feature>
<dbReference type="PANTHER" id="PTHR11157:SF103">
    <property type="entry name" value="ELONGATION OF VERY LONG CHAIN FATTY ACIDS PROTEIN"/>
    <property type="match status" value="1"/>
</dbReference>
<feature type="transmembrane region" description="Helical" evidence="10">
    <location>
        <begin position="691"/>
        <end position="710"/>
    </location>
</feature>
<keyword evidence="8 10" id="KW-0472">Membrane</keyword>
<organism evidence="11 12">
    <name type="scientific">Glossina morsitans morsitans</name>
    <name type="common">Savannah tsetse fly</name>
    <dbReference type="NCBI Taxonomy" id="37546"/>
    <lineage>
        <taxon>Eukaryota</taxon>
        <taxon>Metazoa</taxon>
        <taxon>Ecdysozoa</taxon>
        <taxon>Arthropoda</taxon>
        <taxon>Hexapoda</taxon>
        <taxon>Insecta</taxon>
        <taxon>Pterygota</taxon>
        <taxon>Neoptera</taxon>
        <taxon>Endopterygota</taxon>
        <taxon>Diptera</taxon>
        <taxon>Brachycera</taxon>
        <taxon>Muscomorpha</taxon>
        <taxon>Hippoboscoidea</taxon>
        <taxon>Glossinidae</taxon>
        <taxon>Glossina</taxon>
    </lineage>
</organism>
<dbReference type="VEuPathDB" id="VectorBase:GMOY006243"/>
<keyword evidence="9 10" id="KW-0275">Fatty acid biosynthesis</keyword>
<keyword evidence="4 10" id="KW-0812">Transmembrane</keyword>
<dbReference type="Proteomes" id="UP000092444">
    <property type="component" value="Unassembled WGS sequence"/>
</dbReference>
<feature type="transmembrane region" description="Helical" evidence="10">
    <location>
        <begin position="453"/>
        <end position="473"/>
    </location>
</feature>
<dbReference type="AlphaFoldDB" id="A0A1B0FQK1"/>
<dbReference type="GO" id="GO:0034625">
    <property type="term" value="P:fatty acid elongation, monounsaturated fatty acid"/>
    <property type="evidence" value="ECO:0007669"/>
    <property type="project" value="TreeGrafter"/>
</dbReference>
<evidence type="ECO:0000256" key="9">
    <source>
        <dbReference type="ARBA" id="ARBA00023160"/>
    </source>
</evidence>
<dbReference type="InterPro" id="IPR002076">
    <property type="entry name" value="ELO_fam"/>
</dbReference>
<evidence type="ECO:0000256" key="2">
    <source>
        <dbReference type="ARBA" id="ARBA00022516"/>
    </source>
</evidence>
<feature type="transmembrane region" description="Helical" evidence="10">
    <location>
        <begin position="649"/>
        <end position="670"/>
    </location>
</feature>
<dbReference type="EnsemblMetazoa" id="GMOY006243-RA">
    <property type="protein sequence ID" value="GMOY006243-PA"/>
    <property type="gene ID" value="GMOY006243"/>
</dbReference>
<dbReference type="GO" id="GO:0009922">
    <property type="term" value="F:fatty acid elongase activity"/>
    <property type="evidence" value="ECO:0007669"/>
    <property type="project" value="UniProtKB-EC"/>
</dbReference>
<evidence type="ECO:0000256" key="3">
    <source>
        <dbReference type="ARBA" id="ARBA00022679"/>
    </source>
</evidence>
<accession>A0A1B0FQK1</accession>
<keyword evidence="3 10" id="KW-0808">Transferase</keyword>
<dbReference type="STRING" id="37546.A0A1B0FQK1"/>
<evidence type="ECO:0000256" key="1">
    <source>
        <dbReference type="ARBA" id="ARBA00004141"/>
    </source>
</evidence>
<reference evidence="11" key="1">
    <citation type="submission" date="2020-05" db="UniProtKB">
        <authorList>
            <consortium name="EnsemblMetazoa"/>
        </authorList>
    </citation>
    <scope>IDENTIFICATION</scope>
    <source>
        <strain evidence="11">Yale</strain>
    </source>
</reference>
<keyword evidence="12" id="KW-1185">Reference proteome</keyword>
<evidence type="ECO:0000313" key="12">
    <source>
        <dbReference type="Proteomes" id="UP000092444"/>
    </source>
</evidence>
<dbReference type="PROSITE" id="PS01188">
    <property type="entry name" value="ELO"/>
    <property type="match status" value="3"/>
</dbReference>
<keyword evidence="6 10" id="KW-1133">Transmembrane helix</keyword>
<comment type="subcellular location">
    <subcellularLocation>
        <location evidence="1">Membrane</location>
        <topology evidence="1">Multi-pass membrane protein</topology>
    </subcellularLocation>
</comment>
<keyword evidence="5 10" id="KW-0276">Fatty acid metabolism</keyword>
<evidence type="ECO:0000256" key="7">
    <source>
        <dbReference type="ARBA" id="ARBA00023098"/>
    </source>
</evidence>
<feature type="transmembrane region" description="Helical" evidence="10">
    <location>
        <begin position="26"/>
        <end position="47"/>
    </location>
</feature>
<comment type="similarity">
    <text evidence="10">Belongs to the ELO family.</text>
</comment>